<proteinExistence type="predicted"/>
<reference evidence="1 2" key="1">
    <citation type="submission" date="2016-09" db="EMBL/GenBank/DDBJ databases">
        <title>The draft genome of Dichanthelium oligosanthes: A C3 panicoid grass species.</title>
        <authorList>
            <person name="Studer A.J."/>
            <person name="Schnable J.C."/>
            <person name="Brutnell T.P."/>
        </authorList>
    </citation>
    <scope>NUCLEOTIDE SEQUENCE [LARGE SCALE GENOMIC DNA]</scope>
    <source>
        <strain evidence="2">cv. Kellogg 1175</strain>
        <tissue evidence="1">Leaf</tissue>
    </source>
</reference>
<comment type="caution">
    <text evidence="1">The sequence shown here is derived from an EMBL/GenBank/DDBJ whole genome shotgun (WGS) entry which is preliminary data.</text>
</comment>
<keyword evidence="2" id="KW-1185">Reference proteome</keyword>
<sequence length="59" mass="6606">LMLKSCMGSGKNGALLSVQCWRMVIQVQKIGLILISAKSLLRSFRRSYHSAYMTLLCLS</sequence>
<feature type="non-terminal residue" evidence="1">
    <location>
        <position position="1"/>
    </location>
</feature>
<gene>
    <name evidence="1" type="ORF">BAE44_0002531</name>
</gene>
<evidence type="ECO:0000313" key="2">
    <source>
        <dbReference type="Proteomes" id="UP000095767"/>
    </source>
</evidence>
<protein>
    <submittedName>
        <fullName evidence="1">Uncharacterized protein</fullName>
    </submittedName>
</protein>
<name>A0A1E5WGD5_9POAL</name>
<dbReference type="Proteomes" id="UP000095767">
    <property type="component" value="Unassembled WGS sequence"/>
</dbReference>
<evidence type="ECO:0000313" key="1">
    <source>
        <dbReference type="EMBL" id="OEL36453.1"/>
    </source>
</evidence>
<dbReference type="EMBL" id="LWDX02009128">
    <property type="protein sequence ID" value="OEL36453.1"/>
    <property type="molecule type" value="Genomic_DNA"/>
</dbReference>
<dbReference type="AlphaFoldDB" id="A0A1E5WGD5"/>
<accession>A0A1E5WGD5</accession>
<organism evidence="1 2">
    <name type="scientific">Dichanthelium oligosanthes</name>
    <dbReference type="NCBI Taxonomy" id="888268"/>
    <lineage>
        <taxon>Eukaryota</taxon>
        <taxon>Viridiplantae</taxon>
        <taxon>Streptophyta</taxon>
        <taxon>Embryophyta</taxon>
        <taxon>Tracheophyta</taxon>
        <taxon>Spermatophyta</taxon>
        <taxon>Magnoliopsida</taxon>
        <taxon>Liliopsida</taxon>
        <taxon>Poales</taxon>
        <taxon>Poaceae</taxon>
        <taxon>PACMAD clade</taxon>
        <taxon>Panicoideae</taxon>
        <taxon>Panicodae</taxon>
        <taxon>Paniceae</taxon>
        <taxon>Dichantheliinae</taxon>
        <taxon>Dichanthelium</taxon>
    </lineage>
</organism>